<evidence type="ECO:0000256" key="1">
    <source>
        <dbReference type="ARBA" id="ARBA00022723"/>
    </source>
</evidence>
<dbReference type="PANTHER" id="PTHR12103">
    <property type="entry name" value="5'-NUCLEOTIDASE DOMAIN-CONTAINING"/>
    <property type="match status" value="1"/>
</dbReference>
<dbReference type="GO" id="GO:0046872">
    <property type="term" value="F:metal ion binding"/>
    <property type="evidence" value="ECO:0007669"/>
    <property type="project" value="UniProtKB-KW"/>
</dbReference>
<evidence type="ECO:0000313" key="4">
    <source>
        <dbReference type="EMBL" id="CAH1639828.1"/>
    </source>
</evidence>
<reference evidence="4" key="1">
    <citation type="submission" date="2022-02" db="EMBL/GenBank/DDBJ databases">
        <authorList>
            <person name="King R."/>
        </authorList>
    </citation>
    <scope>NUCLEOTIDE SEQUENCE</scope>
</reference>
<dbReference type="SUPFAM" id="SSF56784">
    <property type="entry name" value="HAD-like"/>
    <property type="match status" value="1"/>
</dbReference>
<proteinExistence type="predicted"/>
<keyword evidence="2" id="KW-0378">Hydrolase</keyword>
<dbReference type="Proteomes" id="UP001153321">
    <property type="component" value="Chromosome 2"/>
</dbReference>
<keyword evidence="3" id="KW-0460">Magnesium</keyword>
<dbReference type="GO" id="GO:0008253">
    <property type="term" value="F:5'-nucleotidase activity"/>
    <property type="evidence" value="ECO:0007669"/>
    <property type="project" value="TreeGrafter"/>
</dbReference>
<evidence type="ECO:0008006" key="6">
    <source>
        <dbReference type="Google" id="ProtNLM"/>
    </source>
</evidence>
<dbReference type="EMBL" id="LR824533">
    <property type="protein sequence ID" value="CAH1639828.1"/>
    <property type="molecule type" value="Genomic_DNA"/>
</dbReference>
<dbReference type="InterPro" id="IPR036412">
    <property type="entry name" value="HAD-like_sf"/>
</dbReference>
<sequence length="305" mass="35750">MSSLISLRSNLTNGIRKWKCCLSHLPKKYPEDFLRRSFSTRELLKEAYCRTKLKFKSKKLPQDVNPRGVFACNELDLSEVKVYGFDYDYTLAHYKPSLEHLLYNLGREVLLEKYNYPPEILQLEYKPNFAVRGLHYDIEKGLLLKLDSFLQIQFGAVYRGLTPVSTEEVLKLYRNRIIPIAYVEGDTRAHKPNRAKMVHLADLFSVPEMGLLCNVAEYFIKNHIDYHPEILFLDVKNSVQSCHPIMHKIVAQNVEYIRPNADLRKYFQMLQDNDKKLFLLQIVRITLLMRVWKCWLVTIGGITST</sequence>
<dbReference type="AlphaFoldDB" id="A0A9P0I6P9"/>
<dbReference type="InterPro" id="IPR008380">
    <property type="entry name" value="HAD-SF_hydro_IG_5-nucl"/>
</dbReference>
<name>A0A9P0I6P9_SPOLI</name>
<dbReference type="Pfam" id="PF05761">
    <property type="entry name" value="5_nucleotid"/>
    <property type="match status" value="1"/>
</dbReference>
<organism evidence="4 5">
    <name type="scientific">Spodoptera littoralis</name>
    <name type="common">Egyptian cotton leafworm</name>
    <dbReference type="NCBI Taxonomy" id="7109"/>
    <lineage>
        <taxon>Eukaryota</taxon>
        <taxon>Metazoa</taxon>
        <taxon>Ecdysozoa</taxon>
        <taxon>Arthropoda</taxon>
        <taxon>Hexapoda</taxon>
        <taxon>Insecta</taxon>
        <taxon>Pterygota</taxon>
        <taxon>Neoptera</taxon>
        <taxon>Endopterygota</taxon>
        <taxon>Lepidoptera</taxon>
        <taxon>Glossata</taxon>
        <taxon>Ditrysia</taxon>
        <taxon>Noctuoidea</taxon>
        <taxon>Noctuidae</taxon>
        <taxon>Amphipyrinae</taxon>
        <taxon>Spodoptera</taxon>
    </lineage>
</organism>
<keyword evidence="1" id="KW-0479">Metal-binding</keyword>
<evidence type="ECO:0000256" key="2">
    <source>
        <dbReference type="ARBA" id="ARBA00022801"/>
    </source>
</evidence>
<accession>A0A9P0I6P9</accession>
<protein>
    <recommendedName>
        <fullName evidence="6">5'-nucleotidase domain-containing protein 3</fullName>
    </recommendedName>
</protein>
<evidence type="ECO:0000256" key="3">
    <source>
        <dbReference type="ARBA" id="ARBA00022842"/>
    </source>
</evidence>
<keyword evidence="5" id="KW-1185">Reference proteome</keyword>
<dbReference type="PANTHER" id="PTHR12103:SF12">
    <property type="entry name" value="FI20020P1"/>
    <property type="match status" value="1"/>
</dbReference>
<evidence type="ECO:0000313" key="5">
    <source>
        <dbReference type="Proteomes" id="UP001153321"/>
    </source>
</evidence>
<gene>
    <name evidence="4" type="ORF">SPLIT_LOCUS5184</name>
</gene>